<evidence type="ECO:0000313" key="2">
    <source>
        <dbReference type="EMBL" id="NDJ18950.1"/>
    </source>
</evidence>
<dbReference type="Proteomes" id="UP000646053">
    <property type="component" value="Unassembled WGS sequence"/>
</dbReference>
<keyword evidence="1" id="KW-0812">Transmembrane</keyword>
<keyword evidence="1" id="KW-1133">Transmembrane helix</keyword>
<reference evidence="2" key="1">
    <citation type="submission" date="2019-12" db="EMBL/GenBank/DDBJ databases">
        <title>High-Quality draft genome sequences of three cyanobacteria isolated from the limestone walls of the Old Cathedral of Coimbra.</title>
        <authorList>
            <person name="Tiago I."/>
            <person name="Soares F."/>
            <person name="Portugal A."/>
        </authorList>
    </citation>
    <scope>NUCLEOTIDE SEQUENCE</scope>
    <source>
        <strain evidence="2">A</strain>
    </source>
</reference>
<gene>
    <name evidence="2" type="ORF">GS601_16930</name>
</gene>
<comment type="caution">
    <text evidence="2">The sequence shown here is derived from an EMBL/GenBank/DDBJ whole genome shotgun (WGS) entry which is preliminary data.</text>
</comment>
<feature type="transmembrane region" description="Helical" evidence="1">
    <location>
        <begin position="6"/>
        <end position="24"/>
    </location>
</feature>
<keyword evidence="1" id="KW-0472">Membrane</keyword>
<evidence type="ECO:0000256" key="1">
    <source>
        <dbReference type="SAM" id="Phobius"/>
    </source>
</evidence>
<keyword evidence="3" id="KW-1185">Reference proteome</keyword>
<proteinExistence type="predicted"/>
<name>A0A8J8CMU5_9CYAN</name>
<sequence>MNLPFVLDVAIGLIFTYLILSLLASELQELLTTVLQWRAKHLKDSIEVLLSGGSGTREEERVRELVSRLYNDSLLQNVNQEAKGWIANGFRHLSSVFFSGNRKGAFGGDLSTGPSYIPSETFASTIIEQLGITSLIDQLTEVRFEGFVDRIVGHYCVDASGDAEIPSDEAFQDDWQRGSIRVLAAKAGISGLENDPSFKLLVEEYEAILRSQQTKQADLTTSIERLAEALEIYMATCCDPESPDPAQKEYGRRLRSLKLSVFGKDNDRAILSGGLKPSLSEIAELVNQSSNTYKEVLGKYERLANVARPLDAQVNSTVQAQLQDYKENLEPKDAETIKTYDDLPAEQQHIFLETALKDLTAAERQQYEKYQSYKKVRRGLNQLPDSVKESLSILARRAQTRVHQVDNELDQFRDEIALWFDRSMSRASGVYKRNAKGVAILVGLMLAAGTNADTFHIFNRLSSDDSLRRLVTERAAQLDLSPTNSPRLSAQLEDLKNQTDDVLREIAFPISWSAVNLGRQLGCQPRDPLQTPPPQALSQSEDNQFRQEWADLYKACVVGGQATINTPVPLQVAEIFVHRPLGLLRMLSGWGVSGIAIAMGAPFWFDLLGKVVNVRNSGSKPKAKSDLD</sequence>
<evidence type="ECO:0000313" key="3">
    <source>
        <dbReference type="Proteomes" id="UP000646053"/>
    </source>
</evidence>
<dbReference type="RefSeq" id="WP_162424458.1">
    <property type="nucleotide sequence ID" value="NZ_WVIE01000022.1"/>
</dbReference>
<feature type="transmembrane region" description="Helical" evidence="1">
    <location>
        <begin position="587"/>
        <end position="605"/>
    </location>
</feature>
<dbReference type="AlphaFoldDB" id="A0A8J8CMU5"/>
<organism evidence="2 3">
    <name type="scientific">Myxacorys almedinensis A</name>
    <dbReference type="NCBI Taxonomy" id="2690445"/>
    <lineage>
        <taxon>Bacteria</taxon>
        <taxon>Bacillati</taxon>
        <taxon>Cyanobacteriota</taxon>
        <taxon>Cyanophyceae</taxon>
        <taxon>Leptolyngbyales</taxon>
        <taxon>Leptolyngbyaceae</taxon>
        <taxon>Myxacorys</taxon>
        <taxon>Myxacorys almedinensis</taxon>
    </lineage>
</organism>
<accession>A0A8J8CMU5</accession>
<dbReference type="EMBL" id="WVIE01000022">
    <property type="protein sequence ID" value="NDJ18950.1"/>
    <property type="molecule type" value="Genomic_DNA"/>
</dbReference>
<protein>
    <submittedName>
        <fullName evidence="2">Uncharacterized protein</fullName>
    </submittedName>
</protein>